<feature type="compositionally biased region" description="Pro residues" evidence="1">
    <location>
        <begin position="27"/>
        <end position="43"/>
    </location>
</feature>
<feature type="non-terminal residue" evidence="2">
    <location>
        <position position="1"/>
    </location>
</feature>
<proteinExistence type="predicted"/>
<evidence type="ECO:0000313" key="2">
    <source>
        <dbReference type="EMBL" id="KAB1981429.1"/>
    </source>
</evidence>
<dbReference type="EMBL" id="WBKG01000034">
    <property type="protein sequence ID" value="KAB1981429.1"/>
    <property type="molecule type" value="Genomic_DNA"/>
</dbReference>
<accession>A0A7J5D8A1</accession>
<keyword evidence="3" id="KW-1185">Reference proteome</keyword>
<organism evidence="2 3">
    <name type="scientific">Streptomyces triticiradicis</name>
    <dbReference type="NCBI Taxonomy" id="2651189"/>
    <lineage>
        <taxon>Bacteria</taxon>
        <taxon>Bacillati</taxon>
        <taxon>Actinomycetota</taxon>
        <taxon>Actinomycetes</taxon>
        <taxon>Kitasatosporales</taxon>
        <taxon>Streptomycetaceae</taxon>
        <taxon>Streptomyces</taxon>
    </lineage>
</organism>
<comment type="caution">
    <text evidence="2">The sequence shown here is derived from an EMBL/GenBank/DDBJ whole genome shotgun (WGS) entry which is preliminary data.</text>
</comment>
<reference evidence="2 3" key="1">
    <citation type="submission" date="2019-09" db="EMBL/GenBank/DDBJ databases">
        <title>Isolation and identification of active actinomycetes.</title>
        <authorList>
            <person name="Yu Z."/>
            <person name="Han C."/>
            <person name="Yu B."/>
        </authorList>
    </citation>
    <scope>NUCLEOTIDE SEQUENCE [LARGE SCALE GENOMIC DNA]</scope>
    <source>
        <strain evidence="2 3">NEAU-H2</strain>
    </source>
</reference>
<name>A0A7J5D8A1_9ACTN</name>
<dbReference type="AlphaFoldDB" id="A0A7J5D8A1"/>
<evidence type="ECO:0000256" key="1">
    <source>
        <dbReference type="SAM" id="MobiDB-lite"/>
    </source>
</evidence>
<protein>
    <submittedName>
        <fullName evidence="2">Uncharacterized protein</fullName>
    </submittedName>
</protein>
<feature type="region of interest" description="Disordered" evidence="1">
    <location>
        <begin position="1"/>
        <end position="69"/>
    </location>
</feature>
<sequence length="69" mass="6791">RPPAPGPTTGDAAALTPPGRVVGAHAPPFPPGGLGLPYPPMPTGAPGVPDGGTGPGLSDDPEVWHRRAR</sequence>
<evidence type="ECO:0000313" key="3">
    <source>
        <dbReference type="Proteomes" id="UP000442990"/>
    </source>
</evidence>
<gene>
    <name evidence="2" type="ORF">F8144_32635</name>
</gene>
<dbReference type="Proteomes" id="UP000442990">
    <property type="component" value="Unassembled WGS sequence"/>
</dbReference>
<feature type="compositionally biased region" description="Low complexity" evidence="1">
    <location>
        <begin position="7"/>
        <end position="19"/>
    </location>
</feature>